<feature type="transmembrane region" description="Helical" evidence="2">
    <location>
        <begin position="109"/>
        <end position="128"/>
    </location>
</feature>
<feature type="region of interest" description="Disordered" evidence="1">
    <location>
        <begin position="1"/>
        <end position="48"/>
    </location>
</feature>
<feature type="transmembrane region" description="Helical" evidence="2">
    <location>
        <begin position="196"/>
        <end position="217"/>
    </location>
</feature>
<dbReference type="PIRSF" id="PIRSF009160">
    <property type="entry name" value="UCP009160"/>
    <property type="match status" value="1"/>
</dbReference>
<feature type="transmembrane region" description="Helical" evidence="2">
    <location>
        <begin position="167"/>
        <end position="184"/>
    </location>
</feature>
<dbReference type="RefSeq" id="WP_344496663.1">
    <property type="nucleotide sequence ID" value="NZ_BAAAUD010000039.1"/>
</dbReference>
<sequence length="295" mass="31068">MRSSNPVFSRRGFSRDNGTAGFTAAPQAGGPAVGTAQGNPYAQGAPANPYATNPYATNPYAQQDTQYGAPQAPARGNVMTMDDVVARTGITLGLVIAGATVAWVMNLGIGLAVGAALVAMVLGLVQSFKRKPVPALILAYAAFEGIFLGALSNLVNTWVSPGAPMQAVLGTMAVFVTMLVLYKTRIIRVTQRFTRYLMIAAISFMVLTAVNLLFMVFGGGDGLGFRSGAMGIVFGVVGVLLGAFFLALDFKQVEDGVAYGAPREESWMAAFGLTMTLVWIYLEMLRLVSILSGND</sequence>
<gene>
    <name evidence="3" type="ORF">GCM10010446_38000</name>
</gene>
<feature type="transmembrane region" description="Helical" evidence="2">
    <location>
        <begin position="269"/>
        <end position="291"/>
    </location>
</feature>
<dbReference type="PANTHER" id="PTHR41282:SF1">
    <property type="entry name" value="CONSERVED TRANSMEMBRANE PROTEIN-RELATED"/>
    <property type="match status" value="1"/>
</dbReference>
<dbReference type="Pfam" id="PF12811">
    <property type="entry name" value="BaxI_1"/>
    <property type="match status" value="1"/>
</dbReference>
<comment type="caution">
    <text evidence="3">The sequence shown here is derived from an EMBL/GenBank/DDBJ whole genome shotgun (WGS) entry which is preliminary data.</text>
</comment>
<dbReference type="InterPro" id="IPR010539">
    <property type="entry name" value="BaxI_1-like"/>
</dbReference>
<feature type="transmembrane region" description="Helical" evidence="2">
    <location>
        <begin position="84"/>
        <end position="103"/>
    </location>
</feature>
<evidence type="ECO:0000256" key="2">
    <source>
        <dbReference type="SAM" id="Phobius"/>
    </source>
</evidence>
<keyword evidence="4" id="KW-1185">Reference proteome</keyword>
<organism evidence="3 4">
    <name type="scientific">Streptomyces enissocaesilis</name>
    <dbReference type="NCBI Taxonomy" id="332589"/>
    <lineage>
        <taxon>Bacteria</taxon>
        <taxon>Bacillati</taxon>
        <taxon>Actinomycetota</taxon>
        <taxon>Actinomycetes</taxon>
        <taxon>Kitasatosporales</taxon>
        <taxon>Streptomycetaceae</taxon>
        <taxon>Streptomyces</taxon>
        <taxon>Streptomyces rochei group</taxon>
    </lineage>
</organism>
<keyword evidence="2" id="KW-0812">Transmembrane</keyword>
<feature type="transmembrane region" description="Helical" evidence="2">
    <location>
        <begin position="135"/>
        <end position="155"/>
    </location>
</feature>
<keyword evidence="2" id="KW-1133">Transmembrane helix</keyword>
<accession>A0ABN3XDU9</accession>
<keyword evidence="2" id="KW-0472">Membrane</keyword>
<dbReference type="Proteomes" id="UP001500403">
    <property type="component" value="Unassembled WGS sequence"/>
</dbReference>
<feature type="transmembrane region" description="Helical" evidence="2">
    <location>
        <begin position="229"/>
        <end position="248"/>
    </location>
</feature>
<evidence type="ECO:0000256" key="1">
    <source>
        <dbReference type="SAM" id="MobiDB-lite"/>
    </source>
</evidence>
<dbReference type="EMBL" id="BAAAUD010000039">
    <property type="protein sequence ID" value="GAA2949255.1"/>
    <property type="molecule type" value="Genomic_DNA"/>
</dbReference>
<evidence type="ECO:0000313" key="4">
    <source>
        <dbReference type="Proteomes" id="UP001500403"/>
    </source>
</evidence>
<protein>
    <submittedName>
        <fullName evidence="3">Bax inhibitor-1/YccA family protein</fullName>
    </submittedName>
</protein>
<name>A0ABN3XDU9_9ACTN</name>
<evidence type="ECO:0000313" key="3">
    <source>
        <dbReference type="EMBL" id="GAA2949255.1"/>
    </source>
</evidence>
<dbReference type="PANTHER" id="PTHR41282">
    <property type="entry name" value="CONSERVED TRANSMEMBRANE PROTEIN-RELATED"/>
    <property type="match status" value="1"/>
</dbReference>
<reference evidence="3 4" key="1">
    <citation type="journal article" date="2019" name="Int. J. Syst. Evol. Microbiol.">
        <title>The Global Catalogue of Microorganisms (GCM) 10K type strain sequencing project: providing services to taxonomists for standard genome sequencing and annotation.</title>
        <authorList>
            <consortium name="The Broad Institute Genomics Platform"/>
            <consortium name="The Broad Institute Genome Sequencing Center for Infectious Disease"/>
            <person name="Wu L."/>
            <person name="Ma J."/>
        </authorList>
    </citation>
    <scope>NUCLEOTIDE SEQUENCE [LARGE SCALE GENOMIC DNA]</scope>
    <source>
        <strain evidence="3 4">JCM 9088</strain>
    </source>
</reference>
<proteinExistence type="predicted"/>